<dbReference type="InterPro" id="IPR011611">
    <property type="entry name" value="PfkB_dom"/>
</dbReference>
<feature type="binding site" evidence="9">
    <location>
        <position position="245"/>
    </location>
    <ligand>
        <name>K(+)</name>
        <dbReference type="ChEBI" id="CHEBI:29103"/>
    </ligand>
</feature>
<proteinExistence type="inferred from homology"/>
<comment type="caution">
    <text evidence="9">Lacks conserved residue(s) required for the propagation of feature annotation.</text>
</comment>
<evidence type="ECO:0000256" key="7">
    <source>
        <dbReference type="ARBA" id="ARBA00022958"/>
    </source>
</evidence>
<evidence type="ECO:0000256" key="1">
    <source>
        <dbReference type="ARBA" id="ARBA00022679"/>
    </source>
</evidence>
<dbReference type="PANTHER" id="PTHR10584">
    <property type="entry name" value="SUGAR KINASE"/>
    <property type="match status" value="1"/>
</dbReference>
<gene>
    <name evidence="9 12" type="primary">rbsK</name>
    <name evidence="12" type="ORF">ACFPM4_08765</name>
</gene>
<keyword evidence="8 9" id="KW-0119">Carbohydrate metabolism</keyword>
<comment type="activity regulation">
    <text evidence="9">Activated by a monovalent cation that binds near, but not in, the active site. The most likely occupant of the site in vivo is potassium. Ion binding induces a conformational change that may alter substrate affinity.</text>
</comment>
<dbReference type="HAMAP" id="MF_01987">
    <property type="entry name" value="Ribokinase"/>
    <property type="match status" value="1"/>
</dbReference>
<dbReference type="Pfam" id="PF00294">
    <property type="entry name" value="PfkB"/>
    <property type="match status" value="1"/>
</dbReference>
<keyword evidence="1 9" id="KW-0808">Transferase</keyword>
<name>A0ABW0LHL4_9BACI</name>
<dbReference type="SUPFAM" id="SSF53613">
    <property type="entry name" value="Ribokinase-like"/>
    <property type="match status" value="1"/>
</dbReference>
<evidence type="ECO:0000256" key="5">
    <source>
        <dbReference type="ARBA" id="ARBA00022840"/>
    </source>
</evidence>
<protein>
    <recommendedName>
        <fullName evidence="9 10">Ribokinase</fullName>
        <shortName evidence="9">RK</shortName>
        <ecNumber evidence="9 10">2.7.1.15</ecNumber>
    </recommendedName>
</protein>
<sequence length="308" mass="33360">MKKIVVLGSLNIDMVMTAQRLPVIGETVHGDHIQYMMGGKGLNQAVAASRMDISTSIIGCVGDDSFGEQIKTGLAKEKLDTSSIIRKEGNFTGTATVFITNNDNAIMVIAGANDSCDISVVDEHIDLIKEADVLLTQLEIPVETVEYALQKAKEFGVKTILNPAPYKELAPRLFDYIDYLTPNETEFESLIGKKFHSSEELEQEMLEWSNKHNVHLIVTRGSTGSSYMEDGKVFTVPSIKVNVIDTTGAGDTFNGILAYGIAEGKNLRDAVRMAGIGASLSVTALGAQSGMPSIDELEAYMKKESLVC</sequence>
<keyword evidence="4 9" id="KW-0418">Kinase</keyword>
<dbReference type="GO" id="GO:0004747">
    <property type="term" value="F:ribokinase activity"/>
    <property type="evidence" value="ECO:0007669"/>
    <property type="project" value="UniProtKB-EC"/>
</dbReference>
<evidence type="ECO:0000256" key="9">
    <source>
        <dbReference type="HAMAP-Rule" id="MF_01987"/>
    </source>
</evidence>
<keyword evidence="5 9" id="KW-0067">ATP-binding</keyword>
<dbReference type="Proteomes" id="UP001596147">
    <property type="component" value="Unassembled WGS sequence"/>
</dbReference>
<evidence type="ECO:0000256" key="6">
    <source>
        <dbReference type="ARBA" id="ARBA00022842"/>
    </source>
</evidence>
<evidence type="ECO:0000256" key="3">
    <source>
        <dbReference type="ARBA" id="ARBA00022741"/>
    </source>
</evidence>
<keyword evidence="7 9" id="KW-0630">Potassium</keyword>
<evidence type="ECO:0000256" key="2">
    <source>
        <dbReference type="ARBA" id="ARBA00022723"/>
    </source>
</evidence>
<dbReference type="Gene3D" id="3.40.1190.20">
    <property type="match status" value="1"/>
</dbReference>
<comment type="pathway">
    <text evidence="9">Carbohydrate metabolism; D-ribose degradation; D-ribose 5-phosphate from beta-D-ribopyranose: step 2/2.</text>
</comment>
<keyword evidence="3 9" id="KW-0547">Nucleotide-binding</keyword>
<feature type="binding site" evidence="9">
    <location>
        <begin position="219"/>
        <end position="224"/>
    </location>
    <ligand>
        <name>ATP</name>
        <dbReference type="ChEBI" id="CHEBI:30616"/>
    </ligand>
</feature>
<comment type="cofactor">
    <cofactor evidence="9">
        <name>Mg(2+)</name>
        <dbReference type="ChEBI" id="CHEBI:18420"/>
    </cofactor>
    <text evidence="9">Requires a divalent cation, most likely magnesium in vivo, as an electrophilic catalyst to aid phosphoryl group transfer. It is the chelate of the metal and the nucleotide that is the actual substrate.</text>
</comment>
<dbReference type="CDD" id="cd01174">
    <property type="entry name" value="ribokinase"/>
    <property type="match status" value="1"/>
</dbReference>
<evidence type="ECO:0000256" key="8">
    <source>
        <dbReference type="ARBA" id="ARBA00023277"/>
    </source>
</evidence>
<feature type="domain" description="Carbohydrate kinase PfkB" evidence="11">
    <location>
        <begin position="1"/>
        <end position="293"/>
    </location>
</feature>
<comment type="subcellular location">
    <subcellularLocation>
        <location evidence="9">Cytoplasm</location>
    </subcellularLocation>
</comment>
<feature type="binding site" evidence="9">
    <location>
        <position position="183"/>
    </location>
    <ligand>
        <name>ATP</name>
        <dbReference type="ChEBI" id="CHEBI:30616"/>
    </ligand>
</feature>
<dbReference type="EC" id="2.7.1.15" evidence="9 10"/>
<reference evidence="13" key="1">
    <citation type="journal article" date="2019" name="Int. J. Syst. Evol. Microbiol.">
        <title>The Global Catalogue of Microorganisms (GCM) 10K type strain sequencing project: providing services to taxonomists for standard genome sequencing and annotation.</title>
        <authorList>
            <consortium name="The Broad Institute Genomics Platform"/>
            <consortium name="The Broad Institute Genome Sequencing Center for Infectious Disease"/>
            <person name="Wu L."/>
            <person name="Ma J."/>
        </authorList>
    </citation>
    <scope>NUCLEOTIDE SEQUENCE [LARGE SCALE GENOMIC DNA]</scope>
    <source>
        <strain evidence="13">CGMCC 1.12237</strain>
    </source>
</reference>
<feature type="binding site" evidence="9">
    <location>
        <position position="281"/>
    </location>
    <ligand>
        <name>K(+)</name>
        <dbReference type="ChEBI" id="CHEBI:29103"/>
    </ligand>
</feature>
<keyword evidence="6 9" id="KW-0460">Magnesium</keyword>
<comment type="function">
    <text evidence="9">Catalyzes the phosphorylation of ribose at O-5 in a reaction requiring ATP and magnesium. The resulting D-ribose-5-phosphate can then be used either for sythesis of nucleotides, histidine, and tryptophan, or as a component of the pentose phosphate pathway.</text>
</comment>
<comment type="catalytic activity">
    <reaction evidence="9">
        <text>D-ribose + ATP = D-ribose 5-phosphate + ADP + H(+)</text>
        <dbReference type="Rhea" id="RHEA:13697"/>
        <dbReference type="ChEBI" id="CHEBI:15378"/>
        <dbReference type="ChEBI" id="CHEBI:30616"/>
        <dbReference type="ChEBI" id="CHEBI:47013"/>
        <dbReference type="ChEBI" id="CHEBI:78346"/>
        <dbReference type="ChEBI" id="CHEBI:456216"/>
        <dbReference type="EC" id="2.7.1.15"/>
    </reaction>
</comment>
<feature type="binding site" evidence="9">
    <location>
        <position position="284"/>
    </location>
    <ligand>
        <name>K(+)</name>
        <dbReference type="ChEBI" id="CHEBI:29103"/>
    </ligand>
</feature>
<dbReference type="PANTHER" id="PTHR10584:SF166">
    <property type="entry name" value="RIBOKINASE"/>
    <property type="match status" value="1"/>
</dbReference>
<feature type="active site" description="Proton acceptor" evidence="9">
    <location>
        <position position="251"/>
    </location>
</feature>
<keyword evidence="2 9" id="KW-0479">Metal-binding</keyword>
<evidence type="ECO:0000313" key="13">
    <source>
        <dbReference type="Proteomes" id="UP001596147"/>
    </source>
</evidence>
<dbReference type="RefSeq" id="WP_382350295.1">
    <property type="nucleotide sequence ID" value="NZ_JBHSMC010000011.1"/>
</dbReference>
<evidence type="ECO:0000259" key="11">
    <source>
        <dbReference type="Pfam" id="PF00294"/>
    </source>
</evidence>
<organism evidence="12 13">
    <name type="scientific">Lederbergia graminis</name>
    <dbReference type="NCBI Taxonomy" id="735518"/>
    <lineage>
        <taxon>Bacteria</taxon>
        <taxon>Bacillati</taxon>
        <taxon>Bacillota</taxon>
        <taxon>Bacilli</taxon>
        <taxon>Bacillales</taxon>
        <taxon>Bacillaceae</taxon>
        <taxon>Lederbergia</taxon>
    </lineage>
</organism>
<accession>A0ABW0LHL4</accession>
<feature type="binding site" evidence="9">
    <location>
        <position position="139"/>
    </location>
    <ligand>
        <name>substrate</name>
    </ligand>
</feature>
<comment type="caution">
    <text evidence="12">The sequence shown here is derived from an EMBL/GenBank/DDBJ whole genome shotgun (WGS) entry which is preliminary data.</text>
</comment>
<feature type="binding site" evidence="9">
    <location>
        <position position="251"/>
    </location>
    <ligand>
        <name>substrate</name>
    </ligand>
</feature>
<dbReference type="PRINTS" id="PR00990">
    <property type="entry name" value="RIBOKINASE"/>
</dbReference>
<feature type="binding site" evidence="9">
    <location>
        <begin position="39"/>
        <end position="43"/>
    </location>
    <ligand>
        <name>substrate</name>
    </ligand>
</feature>
<feature type="binding site" evidence="9">
    <location>
        <begin position="250"/>
        <end position="251"/>
    </location>
    <ligand>
        <name>ATP</name>
        <dbReference type="ChEBI" id="CHEBI:30616"/>
    </ligand>
</feature>
<feature type="binding site" evidence="9">
    <location>
        <begin position="11"/>
        <end position="13"/>
    </location>
    <ligand>
        <name>substrate</name>
    </ligand>
</feature>
<dbReference type="InterPro" id="IPR029056">
    <property type="entry name" value="Ribokinase-like"/>
</dbReference>
<feature type="binding site" evidence="9">
    <location>
        <position position="286"/>
    </location>
    <ligand>
        <name>K(+)</name>
        <dbReference type="ChEBI" id="CHEBI:29103"/>
    </ligand>
</feature>
<dbReference type="InterPro" id="IPR002139">
    <property type="entry name" value="Ribo/fructo_kinase"/>
</dbReference>
<dbReference type="InterPro" id="IPR011877">
    <property type="entry name" value="Ribokinase"/>
</dbReference>
<evidence type="ECO:0000256" key="4">
    <source>
        <dbReference type="ARBA" id="ARBA00022777"/>
    </source>
</evidence>
<dbReference type="EMBL" id="JBHSMC010000011">
    <property type="protein sequence ID" value="MFC5464845.1"/>
    <property type="molecule type" value="Genomic_DNA"/>
</dbReference>
<keyword evidence="13" id="KW-1185">Reference proteome</keyword>
<evidence type="ECO:0000313" key="12">
    <source>
        <dbReference type="EMBL" id="MFC5464845.1"/>
    </source>
</evidence>
<evidence type="ECO:0000256" key="10">
    <source>
        <dbReference type="NCBIfam" id="TIGR02152"/>
    </source>
</evidence>
<comment type="subunit">
    <text evidence="9">Homodimer.</text>
</comment>
<comment type="similarity">
    <text evidence="9">Belongs to the carbohydrate kinase PfkB family. Ribokinase subfamily.</text>
</comment>
<keyword evidence="9" id="KW-0963">Cytoplasm</keyword>
<dbReference type="NCBIfam" id="TIGR02152">
    <property type="entry name" value="D_ribokin_bact"/>
    <property type="match status" value="1"/>
</dbReference>
<feature type="binding site" evidence="9">
    <location>
        <position position="247"/>
    </location>
    <ligand>
        <name>K(+)</name>
        <dbReference type="ChEBI" id="CHEBI:29103"/>
    </ligand>
</feature>